<keyword evidence="6" id="KW-0539">Nucleus</keyword>
<organism evidence="9 10">
    <name type="scientific">Ziziphus jujuba var. spinosa</name>
    <dbReference type="NCBI Taxonomy" id="714518"/>
    <lineage>
        <taxon>Eukaryota</taxon>
        <taxon>Viridiplantae</taxon>
        <taxon>Streptophyta</taxon>
        <taxon>Embryophyta</taxon>
        <taxon>Tracheophyta</taxon>
        <taxon>Spermatophyta</taxon>
        <taxon>Magnoliopsida</taxon>
        <taxon>eudicotyledons</taxon>
        <taxon>Gunneridae</taxon>
        <taxon>Pentapetalae</taxon>
        <taxon>rosids</taxon>
        <taxon>fabids</taxon>
        <taxon>Rosales</taxon>
        <taxon>Rhamnaceae</taxon>
        <taxon>Paliureae</taxon>
        <taxon>Ziziphus</taxon>
    </lineage>
</organism>
<proteinExistence type="inferred from homology"/>
<feature type="compositionally biased region" description="Basic and acidic residues" evidence="7">
    <location>
        <begin position="1648"/>
        <end position="1661"/>
    </location>
</feature>
<evidence type="ECO:0000256" key="2">
    <source>
        <dbReference type="ARBA" id="ARBA00004186"/>
    </source>
</evidence>
<evidence type="ECO:0000256" key="6">
    <source>
        <dbReference type="ARBA" id="ARBA00023242"/>
    </source>
</evidence>
<feature type="region of interest" description="Disordered" evidence="7">
    <location>
        <begin position="1537"/>
        <end position="1712"/>
    </location>
</feature>
<protein>
    <recommendedName>
        <fullName evidence="8">Inner centromere protein ARK-binding domain-containing protein</fullName>
    </recommendedName>
</protein>
<comment type="caution">
    <text evidence="9">The sequence shown here is derived from an EMBL/GenBank/DDBJ whole genome shotgun (WGS) entry which is preliminary data.</text>
</comment>
<feature type="domain" description="Inner centromere protein ARK-binding" evidence="8">
    <location>
        <begin position="1700"/>
        <end position="1750"/>
    </location>
</feature>
<dbReference type="InterPro" id="IPR050875">
    <property type="entry name" value="Troponin_I"/>
</dbReference>
<dbReference type="PANTHER" id="PTHR13738:SF1">
    <property type="entry name" value="TROPONIN I"/>
    <property type="match status" value="1"/>
</dbReference>
<evidence type="ECO:0000256" key="1">
    <source>
        <dbReference type="ARBA" id="ARBA00004123"/>
    </source>
</evidence>
<evidence type="ECO:0000259" key="8">
    <source>
        <dbReference type="Pfam" id="PF03941"/>
    </source>
</evidence>
<feature type="compositionally biased region" description="Polar residues" evidence="7">
    <location>
        <begin position="1662"/>
        <end position="1689"/>
    </location>
</feature>
<comment type="subcellular location">
    <subcellularLocation>
        <location evidence="2">Cytoplasm</location>
        <location evidence="2">Cytoskeleton</location>
        <location evidence="2">Spindle</location>
    </subcellularLocation>
    <subcellularLocation>
        <location evidence="1">Nucleus</location>
    </subcellularLocation>
</comment>
<accession>A0A978W4Q4</accession>
<evidence type="ECO:0000313" key="9">
    <source>
        <dbReference type="EMBL" id="KAH7546938.1"/>
    </source>
</evidence>
<comment type="similarity">
    <text evidence="3">Belongs to the INCENP family.</text>
</comment>
<feature type="compositionally biased region" description="Basic and acidic residues" evidence="7">
    <location>
        <begin position="1573"/>
        <end position="1626"/>
    </location>
</feature>
<dbReference type="Pfam" id="PF03941">
    <property type="entry name" value="INCENP_ARK-bind"/>
    <property type="match status" value="1"/>
</dbReference>
<feature type="region of interest" description="Disordered" evidence="7">
    <location>
        <begin position="417"/>
        <end position="438"/>
    </location>
</feature>
<evidence type="ECO:0000256" key="4">
    <source>
        <dbReference type="ARBA" id="ARBA00022490"/>
    </source>
</evidence>
<dbReference type="Proteomes" id="UP000813462">
    <property type="component" value="Unassembled WGS sequence"/>
</dbReference>
<feature type="compositionally biased region" description="Basic and acidic residues" evidence="7">
    <location>
        <begin position="1537"/>
        <end position="1566"/>
    </location>
</feature>
<feature type="compositionally biased region" description="Basic and acidic residues" evidence="7">
    <location>
        <begin position="1690"/>
        <end position="1699"/>
    </location>
</feature>
<evidence type="ECO:0000256" key="3">
    <source>
        <dbReference type="ARBA" id="ARBA00010042"/>
    </source>
</evidence>
<sequence length="1794" mass="198581">MSSVEKLFVQIFERKRSIVDHVKHQADLFDHRLASKLHFEGIPPPSWLFPLESQPQTSDPNELNAEGLISRVCQLHPPPVVPFSSSHCSVYEKPVSTAHNKDLLNDLCAEISAFEKSFYAGDETSVFPLHPIKDAGCASNHIPAPELCSMFHEGQRDEDPSIISPENKRDDRISDANHEAALSLARIQRSRSRQKALELRNSAKAAKCCLQDENNASSNAGGVIDSTISSFQSDQLFGLNLVKHLDTDDETCAVEDEKVADCLSIERDMAVYSTKAISDQKHRLSNASNSSCVVGKDGAAFANSMPNYGSQPIHLANQSYAACGSHEAKEAIVGDYWSKDEGSNKYCRRITRSISSIQQKHCVNELLKLDDSSNNDKVDGVNNLIRQLKLTNEGEPVKSFDITEESCGMKPKAKVWQEKERGSNDYNGRITGSRSSNQPCNTVHDLSKLVRSSPVEKNLELCAVNGKEHPRKRNSSEGYISKRIGSHATCSGEKMSKAVSLDVSSQIISKSSLAASNKSHNVKHTQVSGRGSFPVPKDLELCAANSTDSSDKETIADDYAGRNTRIEATSTSEITLKPVNSCDLGCRDTLSRSSASNKSLLAKFLNRYQGIENQALSDAKTKDLPSTSTSVLVDLDRCAETVKANESDPSKQVVAHSVCSNSNSDGVGLSVGLEILAPKSSDCSMLVNPKQLDFDDVEQSSAVNGISTLPLRNDTQGSSSEQRSLTLLEPVDILDKVISVNYQEKCNSSPEIPPREVLSREEEPHRGLSEEIAEDKDQEVKAMNGSAISSLKEISDVQKDLVVHTSVKNDKTFQKKSSLTENPTALNEPWECSPRSLLNKIMDSHLCNDNGDTRINLSSAKDNGFSTVKHIELVSEDSKLDTHCCGDPNVAKDDDFLVVPRLGLPENVDGYGDLTVVDSFASSHDDKDIGCSKSTGRQIEEKSMTRGSFSSSLEGSWTLNKRRKIGPVETQSASPDIKEVALHIMNNDSMSRDLLIEEHSPKAFLESQKLSTSDEDVAQLIVSGNQVEMHQTEEPNVIIGSELSPKLQIEEGFFSLQGEEIRANAPFTFIHEELRASLVSSLIRQAAGNSQGNLMKDARAIESTSFFFDAQTQCATEENCVSFHLQDQSVLGNTEPLTCSKRLMQEKRSSLEGMNKFSYGSIGSPVGQSLDLIGADKTMPVLERFMMQSDGETPCINGEGISFDQPNLPTTTTESSSMVDQLCKSACGQTPVSFSSASFRLHRIPNLYQSVPNGLLEGIDLRTKLPINDTVKQLRDGYNCLSEEVRCAFDGKSYSDCLPNLSGQSGWDIKKPCTSPIRKLWDRISSNYGSSEKKQSLNPELPCISEENENMEELADTVGDIVISKVKSSSIIRKPLADITEIPNPPASEARQCVERCSLDSVNTELSFKGTHNKVKKKLGTRNSSKRTAGSLHDRLNKTKLSGKTSLRKEGPSFTEVESKHNNIVSNITSFIPLVQQKQAAAVLTGKRDVKVKALEAAEAARRVAEKKENERKIKKEAMKFERARIEQQNLRQLELQKKKKEEERKKKEADMAAKKRQREEEERKEKERKRMRVEEGRRQQREKGQKLHAEKEGKELKCRATDERRHEMKEPKGEGEKHENMEKQQGEANLGKTSEPEHSTTGISTSDGRRAGNDHEEPKTTSDFGNNTEMTSNFGEPTGNLVTNMTTEKSYDISPYKESDDEDDDDNDIPNSKFIPSWASKNCLPLLVSSQNRFDPEVIFPPESFCSISEGNAHRYFEYQLVNAFGFLLSGYWKCSKVYCTFVVCLPRKIQNK</sequence>
<name>A0A978W4Q4_ZIZJJ</name>
<dbReference type="GO" id="GO:0005634">
    <property type="term" value="C:nucleus"/>
    <property type="evidence" value="ECO:0007669"/>
    <property type="project" value="UniProtKB-SubCell"/>
</dbReference>
<dbReference type="PANTHER" id="PTHR13738">
    <property type="entry name" value="TROPONIN I"/>
    <property type="match status" value="1"/>
</dbReference>
<dbReference type="EMBL" id="JAEACU010000001">
    <property type="protein sequence ID" value="KAH7546938.1"/>
    <property type="molecule type" value="Genomic_DNA"/>
</dbReference>
<gene>
    <name evidence="9" type="ORF">FEM48_Zijuj01G0253800</name>
</gene>
<feature type="compositionally biased region" description="Polar residues" evidence="7">
    <location>
        <begin position="424"/>
        <end position="438"/>
    </location>
</feature>
<feature type="compositionally biased region" description="Acidic residues" evidence="7">
    <location>
        <begin position="1700"/>
        <end position="1709"/>
    </location>
</feature>
<keyword evidence="4" id="KW-0963">Cytoplasm</keyword>
<reference evidence="9" key="1">
    <citation type="journal article" date="2021" name="Front. Plant Sci.">
        <title>Chromosome-Scale Genome Assembly for Chinese Sour Jujube and Insights Into Its Genome Evolution and Domestication Signature.</title>
        <authorList>
            <person name="Shen L.-Y."/>
            <person name="Luo H."/>
            <person name="Wang X.-L."/>
            <person name="Wang X.-M."/>
            <person name="Qiu X.-J."/>
            <person name="Liu H."/>
            <person name="Zhou S.-S."/>
            <person name="Jia K.-H."/>
            <person name="Nie S."/>
            <person name="Bao Y.-T."/>
            <person name="Zhang R.-G."/>
            <person name="Yun Q.-Z."/>
            <person name="Chai Y.-H."/>
            <person name="Lu J.-Y."/>
            <person name="Li Y."/>
            <person name="Zhao S.-W."/>
            <person name="Mao J.-F."/>
            <person name="Jia S.-G."/>
            <person name="Mao Y.-M."/>
        </authorList>
    </citation>
    <scope>NUCLEOTIDE SEQUENCE</scope>
    <source>
        <strain evidence="9">AT0</strain>
        <tissue evidence="9">Leaf</tissue>
    </source>
</reference>
<evidence type="ECO:0000256" key="7">
    <source>
        <dbReference type="SAM" id="MobiDB-lite"/>
    </source>
</evidence>
<feature type="region of interest" description="Disordered" evidence="7">
    <location>
        <begin position="927"/>
        <end position="953"/>
    </location>
</feature>
<dbReference type="InterPro" id="IPR005635">
    <property type="entry name" value="Inner_centromere_prot_ARK-bd"/>
</dbReference>
<evidence type="ECO:0000256" key="5">
    <source>
        <dbReference type="ARBA" id="ARBA00023212"/>
    </source>
</evidence>
<keyword evidence="5" id="KW-0206">Cytoskeleton</keyword>
<evidence type="ECO:0000313" key="10">
    <source>
        <dbReference type="Proteomes" id="UP000813462"/>
    </source>
</evidence>
<dbReference type="GO" id="GO:0005819">
    <property type="term" value="C:spindle"/>
    <property type="evidence" value="ECO:0007669"/>
    <property type="project" value="UniProtKB-SubCell"/>
</dbReference>